<feature type="region of interest" description="Disordered" evidence="1">
    <location>
        <begin position="1"/>
        <end position="23"/>
    </location>
</feature>
<evidence type="ECO:0000256" key="1">
    <source>
        <dbReference type="SAM" id="MobiDB-lite"/>
    </source>
</evidence>
<organism evidence="2 3">
    <name type="scientific">Roseisolibacter agri</name>
    <dbReference type="NCBI Taxonomy" id="2014610"/>
    <lineage>
        <taxon>Bacteria</taxon>
        <taxon>Pseudomonadati</taxon>
        <taxon>Gemmatimonadota</taxon>
        <taxon>Gemmatimonadia</taxon>
        <taxon>Gemmatimonadales</taxon>
        <taxon>Gemmatimonadaceae</taxon>
        <taxon>Roseisolibacter</taxon>
    </lineage>
</organism>
<dbReference type="RefSeq" id="WP_284352570.1">
    <property type="nucleotide sequence ID" value="NZ_BRXS01000008.1"/>
</dbReference>
<dbReference type="EMBL" id="BRXS01000008">
    <property type="protein sequence ID" value="GLC28147.1"/>
    <property type="molecule type" value="Genomic_DNA"/>
</dbReference>
<dbReference type="AlphaFoldDB" id="A0AA37QB96"/>
<evidence type="ECO:0000313" key="2">
    <source>
        <dbReference type="EMBL" id="GLC28147.1"/>
    </source>
</evidence>
<accession>A0AA37QB96</accession>
<name>A0AA37QB96_9BACT</name>
<dbReference type="Proteomes" id="UP001161325">
    <property type="component" value="Unassembled WGS sequence"/>
</dbReference>
<protein>
    <submittedName>
        <fullName evidence="2">Uncharacterized protein</fullName>
    </submittedName>
</protein>
<sequence>MTSEVVARRPLRRGEDVESSTGGGVRYQLSSRVAADAGAGYRLTGSEGGWFATFGAAVVVRRL</sequence>
<keyword evidence="3" id="KW-1185">Reference proteome</keyword>
<proteinExistence type="predicted"/>
<comment type="caution">
    <text evidence="2">The sequence shown here is derived from an EMBL/GenBank/DDBJ whole genome shotgun (WGS) entry which is preliminary data.</text>
</comment>
<gene>
    <name evidence="2" type="ORF">rosag_46600</name>
</gene>
<reference evidence="2" key="1">
    <citation type="submission" date="2022-08" db="EMBL/GenBank/DDBJ databases">
        <title>Draft genome sequencing of Roseisolibacter agri AW1220.</title>
        <authorList>
            <person name="Tobiishi Y."/>
            <person name="Tonouchi A."/>
        </authorList>
    </citation>
    <scope>NUCLEOTIDE SEQUENCE</scope>
    <source>
        <strain evidence="2">AW1220</strain>
    </source>
</reference>
<evidence type="ECO:0000313" key="3">
    <source>
        <dbReference type="Proteomes" id="UP001161325"/>
    </source>
</evidence>